<feature type="compositionally biased region" description="Low complexity" evidence="1">
    <location>
        <begin position="322"/>
        <end position="335"/>
    </location>
</feature>
<feature type="transmembrane region" description="Helical" evidence="2">
    <location>
        <begin position="45"/>
        <end position="67"/>
    </location>
</feature>
<evidence type="ECO:0000256" key="1">
    <source>
        <dbReference type="SAM" id="MobiDB-lite"/>
    </source>
</evidence>
<gene>
    <name evidence="4" type="ORF">R3P38DRAFT_1874548</name>
</gene>
<evidence type="ECO:0000313" key="5">
    <source>
        <dbReference type="Proteomes" id="UP001362999"/>
    </source>
</evidence>
<reference evidence="4 5" key="1">
    <citation type="journal article" date="2024" name="J Genomics">
        <title>Draft genome sequencing and assembly of Favolaschia claudopus CIRM-BRFM 2984 isolated from oak limbs.</title>
        <authorList>
            <person name="Navarro D."/>
            <person name="Drula E."/>
            <person name="Chaduli D."/>
            <person name="Cazenave R."/>
            <person name="Ahrendt S."/>
            <person name="Wang J."/>
            <person name="Lipzen A."/>
            <person name="Daum C."/>
            <person name="Barry K."/>
            <person name="Grigoriev I.V."/>
            <person name="Favel A."/>
            <person name="Rosso M.N."/>
            <person name="Martin F."/>
        </authorList>
    </citation>
    <scope>NUCLEOTIDE SEQUENCE [LARGE SCALE GENOMIC DNA]</scope>
    <source>
        <strain evidence="4 5">CIRM-BRFM 2984</strain>
    </source>
</reference>
<keyword evidence="2" id="KW-0472">Membrane</keyword>
<feature type="domain" description="DUF6534" evidence="3">
    <location>
        <begin position="157"/>
        <end position="243"/>
    </location>
</feature>
<feature type="transmembrane region" description="Helical" evidence="2">
    <location>
        <begin position="218"/>
        <end position="240"/>
    </location>
</feature>
<keyword evidence="5" id="KW-1185">Reference proteome</keyword>
<feature type="region of interest" description="Disordered" evidence="1">
    <location>
        <begin position="322"/>
        <end position="342"/>
    </location>
</feature>
<proteinExistence type="predicted"/>
<evidence type="ECO:0000313" key="4">
    <source>
        <dbReference type="EMBL" id="KAK7048677.1"/>
    </source>
</evidence>
<name>A0AAW0DBD4_9AGAR</name>
<feature type="transmembrane region" description="Helical" evidence="2">
    <location>
        <begin position="111"/>
        <end position="136"/>
    </location>
</feature>
<dbReference type="EMBL" id="JAWWNJ010000009">
    <property type="protein sequence ID" value="KAK7048677.1"/>
    <property type="molecule type" value="Genomic_DNA"/>
</dbReference>
<evidence type="ECO:0000256" key="2">
    <source>
        <dbReference type="SAM" id="Phobius"/>
    </source>
</evidence>
<organism evidence="4 5">
    <name type="scientific">Favolaschia claudopus</name>
    <dbReference type="NCBI Taxonomy" id="2862362"/>
    <lineage>
        <taxon>Eukaryota</taxon>
        <taxon>Fungi</taxon>
        <taxon>Dikarya</taxon>
        <taxon>Basidiomycota</taxon>
        <taxon>Agaricomycotina</taxon>
        <taxon>Agaricomycetes</taxon>
        <taxon>Agaricomycetidae</taxon>
        <taxon>Agaricales</taxon>
        <taxon>Marasmiineae</taxon>
        <taxon>Mycenaceae</taxon>
        <taxon>Favolaschia</taxon>
    </lineage>
</organism>
<dbReference type="AlphaFoldDB" id="A0AAW0DBD4"/>
<dbReference type="Proteomes" id="UP001362999">
    <property type="component" value="Unassembled WGS sequence"/>
</dbReference>
<feature type="transmembrane region" description="Helical" evidence="2">
    <location>
        <begin position="148"/>
        <end position="169"/>
    </location>
</feature>
<keyword evidence="2" id="KW-0812">Transmembrane</keyword>
<evidence type="ECO:0000259" key="3">
    <source>
        <dbReference type="Pfam" id="PF20152"/>
    </source>
</evidence>
<accession>A0AAW0DBD4</accession>
<keyword evidence="2" id="KW-1133">Transmembrane helix</keyword>
<feature type="transmembrane region" description="Helical" evidence="2">
    <location>
        <begin position="6"/>
        <end position="33"/>
    </location>
</feature>
<comment type="caution">
    <text evidence="4">The sequence shown here is derived from an EMBL/GenBank/DDBJ whole genome shotgun (WGS) entry which is preliminary data.</text>
</comment>
<dbReference type="Pfam" id="PF20152">
    <property type="entry name" value="DUF6534"/>
    <property type="match status" value="1"/>
</dbReference>
<dbReference type="InterPro" id="IPR045339">
    <property type="entry name" value="DUF6534"/>
</dbReference>
<protein>
    <recommendedName>
        <fullName evidence="3">DUF6534 domain-containing protein</fullName>
    </recommendedName>
</protein>
<feature type="transmembrane region" description="Helical" evidence="2">
    <location>
        <begin position="190"/>
        <end position="212"/>
    </location>
</feature>
<sequence length="342" mass="37776">MDSWDSRLAISCLLVGTWLNSIFFTVEIVLGLLYMRPWKLPPSLFYGFFLFTLNDLLGTLCVYANAFITLLDDIDNPQWPAAALLVSTGLSALIEQTFMVHRYWMVTRNTIWSLFIMLFALAHMSLAIAVVILGGLYNEFATNDPLPLTSIAAILCTVADVLIALSMVWSLSGFDVVSQSTKHLIRSICLNALASGAVVATVTVLAMITLLVESIDLHIFSVFFVIMGRIYSLTIIMNFYQRHRQQALVGGPHEVSMPPSEFIVDSFVPTTVRSGTAEIRTTGRSMETASPKDGDEFEPKNDIDLDEISLPRPSRVPALYTTATTATSSRVSESTTHSRFAV</sequence>